<evidence type="ECO:0000256" key="2">
    <source>
        <dbReference type="ARBA" id="ARBA00006717"/>
    </source>
</evidence>
<feature type="binding site" evidence="6 8">
    <location>
        <begin position="116"/>
        <end position="117"/>
    </location>
    <ligand>
        <name>substrate</name>
    </ligand>
</feature>
<dbReference type="PANTHER" id="PTHR11931">
    <property type="entry name" value="PHOSPHOGLYCERATE MUTASE"/>
    <property type="match status" value="1"/>
</dbReference>
<comment type="catalytic activity">
    <reaction evidence="1 6 10">
        <text>(2R)-2-phosphoglycerate = (2R)-3-phosphoglycerate</text>
        <dbReference type="Rhea" id="RHEA:15901"/>
        <dbReference type="ChEBI" id="CHEBI:58272"/>
        <dbReference type="ChEBI" id="CHEBI:58289"/>
        <dbReference type="EC" id="5.4.2.11"/>
    </reaction>
</comment>
<comment type="pathway">
    <text evidence="6 10">Carbohydrate degradation; glycolysis; pyruvate from D-glyceraldehyde 3-phosphate: step 3/5.</text>
</comment>
<organism evidence="11 12">
    <name type="scientific">Buchnera aphidicola</name>
    <name type="common">Sitobion avenae</name>
    <dbReference type="NCBI Taxonomy" id="571428"/>
    <lineage>
        <taxon>Bacteria</taxon>
        <taxon>Pseudomonadati</taxon>
        <taxon>Pseudomonadota</taxon>
        <taxon>Gammaproteobacteria</taxon>
        <taxon>Enterobacterales</taxon>
        <taxon>Erwiniaceae</taxon>
        <taxon>Buchnera</taxon>
    </lineage>
</organism>
<feature type="site" description="Transition state stabilizer" evidence="6 9">
    <location>
        <position position="184"/>
    </location>
</feature>
<feature type="active site" description="Proton donor/acceptor" evidence="6 7">
    <location>
        <position position="89"/>
    </location>
</feature>
<evidence type="ECO:0000256" key="5">
    <source>
        <dbReference type="ARBA" id="ARBA00023235"/>
    </source>
</evidence>
<proteinExistence type="inferred from homology"/>
<evidence type="ECO:0000256" key="7">
    <source>
        <dbReference type="PIRSR" id="PIRSR613078-1"/>
    </source>
</evidence>
<dbReference type="NCBIfam" id="TIGR01258">
    <property type="entry name" value="pgm_1"/>
    <property type="match status" value="1"/>
</dbReference>
<dbReference type="HAMAP" id="MF_01039">
    <property type="entry name" value="PGAM_GpmA"/>
    <property type="match status" value="1"/>
</dbReference>
<dbReference type="EC" id="5.4.2.11" evidence="6 10"/>
<dbReference type="UniPathway" id="UPA00109">
    <property type="reaction ID" value="UER00186"/>
</dbReference>
<dbReference type="Gene3D" id="3.40.50.1240">
    <property type="entry name" value="Phosphoglycerate mutase-like"/>
    <property type="match status" value="1"/>
</dbReference>
<reference evidence="11 12" key="2">
    <citation type="submission" date="2019-05" db="EMBL/GenBank/DDBJ databases">
        <title>Genome evolution of the obligate endosymbiont Buchnera aphidicola.</title>
        <authorList>
            <person name="Moran N.A."/>
        </authorList>
    </citation>
    <scope>NUCLEOTIDE SEQUENCE [LARGE SCALE GENOMIC DNA]</scope>
    <source>
        <strain evidence="11 12">Sav</strain>
    </source>
</reference>
<evidence type="ECO:0000313" key="12">
    <source>
        <dbReference type="Proteomes" id="UP000298585"/>
    </source>
</evidence>
<sequence length="231" mass="27157">MKINKVVLIRHGQSEWNELNKFTGWHDAKLSQKGKDEAKAAAVLLKQKNFFFDYAHTSVLKRAIHTLGYILDILNQNWLLVEKSWRLNERHYGALEGLNKDEVIEKYGQKKVMLWRRSFDIIPPQINIKDKRFPGNDVRYSHLKINDIPLGESLEITAKRVIPYWNKIIFPQLKNNKKILIVAHGNSLRALIQYLNKIDNKEILKLDIPTATPIILDFDKESNPIKWYYLK</sequence>
<dbReference type="InterPro" id="IPR013078">
    <property type="entry name" value="His_Pase_superF_clade-1"/>
</dbReference>
<dbReference type="InterPro" id="IPR029033">
    <property type="entry name" value="His_PPase_superfam"/>
</dbReference>
<accession>A0A4D6YB97</accession>
<dbReference type="Proteomes" id="UP000298585">
    <property type="component" value="Chromosome"/>
</dbReference>
<dbReference type="CDD" id="cd07067">
    <property type="entry name" value="HP_PGM_like"/>
    <property type="match status" value="1"/>
</dbReference>
<evidence type="ECO:0000256" key="4">
    <source>
        <dbReference type="ARBA" id="ARBA00023152"/>
    </source>
</evidence>
<dbReference type="Pfam" id="PF00300">
    <property type="entry name" value="His_Phos_1"/>
    <property type="match status" value="2"/>
</dbReference>
<feature type="binding site" evidence="6 8">
    <location>
        <position position="62"/>
    </location>
    <ligand>
        <name>substrate</name>
    </ligand>
</feature>
<feature type="binding site" evidence="6 8">
    <location>
        <begin position="89"/>
        <end position="92"/>
    </location>
    <ligand>
        <name>substrate</name>
    </ligand>
</feature>
<evidence type="ECO:0000313" key="11">
    <source>
        <dbReference type="EMBL" id="QCI25513.1"/>
    </source>
</evidence>
<dbReference type="EMBL" id="CP034855">
    <property type="protein sequence ID" value="QCI25513.1"/>
    <property type="molecule type" value="Genomic_DNA"/>
</dbReference>
<comment type="similarity">
    <text evidence="2 6">Belongs to the phosphoglycerate mutase family. BPG-dependent PGAM subfamily.</text>
</comment>
<dbReference type="AlphaFoldDB" id="A0A4D6YB97"/>
<comment type="function">
    <text evidence="6 10">Catalyzes the interconversion of 2-phosphoglycerate and 3-phosphoglycerate.</text>
</comment>
<feature type="binding site" evidence="6 8">
    <location>
        <begin position="185"/>
        <end position="186"/>
    </location>
    <ligand>
        <name>substrate</name>
    </ligand>
</feature>
<evidence type="ECO:0000256" key="1">
    <source>
        <dbReference type="ARBA" id="ARBA00000380"/>
    </source>
</evidence>
<comment type="subunit">
    <text evidence="6">Homodimer.</text>
</comment>
<dbReference type="InterPro" id="IPR001345">
    <property type="entry name" value="PG/BPGM_mutase_AS"/>
</dbReference>
<dbReference type="GO" id="GO:0004619">
    <property type="term" value="F:phosphoglycerate mutase activity"/>
    <property type="evidence" value="ECO:0007669"/>
    <property type="project" value="UniProtKB-UniRule"/>
</dbReference>
<dbReference type="OrthoDB" id="9781415at2"/>
<reference evidence="11 12" key="1">
    <citation type="submission" date="2018-12" db="EMBL/GenBank/DDBJ databases">
        <authorList>
            <person name="Chong R.A."/>
        </authorList>
    </citation>
    <scope>NUCLEOTIDE SEQUENCE [LARGE SCALE GENOMIC DNA]</scope>
    <source>
        <strain evidence="11 12">Sav</strain>
    </source>
</reference>
<keyword evidence="5 6" id="KW-0413">Isomerase</keyword>
<evidence type="ECO:0000256" key="9">
    <source>
        <dbReference type="PIRSR" id="PIRSR613078-3"/>
    </source>
</evidence>
<evidence type="ECO:0000256" key="8">
    <source>
        <dbReference type="PIRSR" id="PIRSR613078-2"/>
    </source>
</evidence>
<feature type="active site" description="Tele-phosphohistidine intermediate" evidence="6 7">
    <location>
        <position position="11"/>
    </location>
</feature>
<evidence type="ECO:0000256" key="10">
    <source>
        <dbReference type="RuleBase" id="RU004512"/>
    </source>
</evidence>
<feature type="binding site" evidence="6 8">
    <location>
        <position position="100"/>
    </location>
    <ligand>
        <name>substrate</name>
    </ligand>
</feature>
<gene>
    <name evidence="6" type="primary">gpmA</name>
    <name evidence="11" type="ORF">D9V77_01520</name>
</gene>
<dbReference type="NCBIfam" id="NF010713">
    <property type="entry name" value="PRK14115.1"/>
    <property type="match status" value="1"/>
</dbReference>
<dbReference type="PROSITE" id="PS00175">
    <property type="entry name" value="PG_MUTASE"/>
    <property type="match status" value="1"/>
</dbReference>
<dbReference type="RefSeq" id="WP_158338404.1">
    <property type="nucleotide sequence ID" value="NZ_CP034855.1"/>
</dbReference>
<feature type="binding site" evidence="6 8">
    <location>
        <begin position="10"/>
        <end position="17"/>
    </location>
    <ligand>
        <name>substrate</name>
    </ligand>
</feature>
<dbReference type="GO" id="GO:0006096">
    <property type="term" value="P:glycolytic process"/>
    <property type="evidence" value="ECO:0007669"/>
    <property type="project" value="UniProtKB-UniRule"/>
</dbReference>
<dbReference type="InterPro" id="IPR005952">
    <property type="entry name" value="Phosphogly_mut1"/>
</dbReference>
<dbReference type="SMART" id="SM00855">
    <property type="entry name" value="PGAM"/>
    <property type="match status" value="1"/>
</dbReference>
<dbReference type="PIRSF" id="PIRSF000709">
    <property type="entry name" value="6PFK_2-Ptase"/>
    <property type="match status" value="1"/>
</dbReference>
<dbReference type="GO" id="GO:0006094">
    <property type="term" value="P:gluconeogenesis"/>
    <property type="evidence" value="ECO:0007669"/>
    <property type="project" value="UniProtKB-UniRule"/>
</dbReference>
<evidence type="ECO:0000256" key="6">
    <source>
        <dbReference type="HAMAP-Rule" id="MF_01039"/>
    </source>
</evidence>
<dbReference type="SUPFAM" id="SSF53254">
    <property type="entry name" value="Phosphoglycerate mutase-like"/>
    <property type="match status" value="1"/>
</dbReference>
<keyword evidence="3 6" id="KW-0312">Gluconeogenesis</keyword>
<feature type="binding site" evidence="6 8">
    <location>
        <begin position="23"/>
        <end position="24"/>
    </location>
    <ligand>
        <name>substrate</name>
    </ligand>
</feature>
<dbReference type="FunFam" id="3.40.50.1240:FF:000003">
    <property type="entry name" value="2,3-bisphosphoglycerate-dependent phosphoglycerate mutase"/>
    <property type="match status" value="1"/>
</dbReference>
<evidence type="ECO:0000256" key="3">
    <source>
        <dbReference type="ARBA" id="ARBA00022432"/>
    </source>
</evidence>
<protein>
    <recommendedName>
        <fullName evidence="6 10">2,3-bisphosphoglycerate-dependent phosphoglycerate mutase</fullName>
        <shortName evidence="6">BPG-dependent PGAM</shortName>
        <shortName evidence="6">PGAM</shortName>
        <shortName evidence="6">Phosphoglyceromutase</shortName>
        <shortName evidence="6">dPGM</shortName>
        <ecNumber evidence="6 10">5.4.2.11</ecNumber>
    </recommendedName>
</protein>
<keyword evidence="4 6" id="KW-0324">Glycolysis</keyword>
<name>A0A4D6YB97_9GAMM</name>